<dbReference type="InterPro" id="IPR007055">
    <property type="entry name" value="BON_dom"/>
</dbReference>
<protein>
    <submittedName>
        <fullName evidence="3">Periplasmic protein</fullName>
    </submittedName>
</protein>
<keyword evidence="4" id="KW-1185">Reference proteome</keyword>
<dbReference type="Pfam" id="PF04972">
    <property type="entry name" value="BON"/>
    <property type="match status" value="2"/>
</dbReference>
<gene>
    <name evidence="3" type="ORF">Thiowin_02437</name>
</gene>
<name>A0ABZ0SBK9_9GAMM</name>
<reference evidence="3 4" key="1">
    <citation type="journal article" date="2023" name="Microorganisms">
        <title>Thiorhodovibrio frisius and Trv. litoralis spp. nov., Two Novel Members from a Clade of Fastidious Purple Sulfur Bacteria That Exhibit Unique Red-Shifted Light-Harvesting Capabilities.</title>
        <authorList>
            <person name="Methner A."/>
            <person name="Kuzyk S.B."/>
            <person name="Petersen J."/>
            <person name="Bauer S."/>
            <person name="Brinkmann H."/>
            <person name="Sichau K."/>
            <person name="Wanner G."/>
            <person name="Wolf J."/>
            <person name="Neumann-Schaal M."/>
            <person name="Henke P."/>
            <person name="Tank M."/>
            <person name="Sproer C."/>
            <person name="Bunk B."/>
            <person name="Overmann J."/>
        </authorList>
    </citation>
    <scope>NUCLEOTIDE SEQUENCE [LARGE SCALE GENOMIC DNA]</scope>
    <source>
        <strain evidence="3 4">DSM 6702</strain>
    </source>
</reference>
<evidence type="ECO:0000313" key="3">
    <source>
        <dbReference type="EMBL" id="WPL17426.1"/>
    </source>
</evidence>
<dbReference type="InterPro" id="IPR051686">
    <property type="entry name" value="Lipoprotein_DolP"/>
</dbReference>
<evidence type="ECO:0000256" key="1">
    <source>
        <dbReference type="SAM" id="SignalP"/>
    </source>
</evidence>
<sequence length="263" mass="28917">MLQTLATLTLFSLSVVTATAAETPDVRAAQAQMLMRINPLLDGYEIRIIPFPNKWHLEGAVSNAIEADLARELAELMASADTEIVMELELDAPMAAASGQLIGELRDRTTKARLRQRLRWQTRNQPLDVKMEVEKGVVRLHGQVGNAATKDRLAAMAASTLGVDEVFNYISVDPALIPKEREAEERAKAEENADDWIAPRLLRLLASDTRVNARAIDMAVESGRVILSGSVSSVAERNVAESLAEYIPGVREVDSHLVIERQL</sequence>
<feature type="chain" id="PRO_5045466974" evidence="1">
    <location>
        <begin position="21"/>
        <end position="263"/>
    </location>
</feature>
<proteinExistence type="predicted"/>
<evidence type="ECO:0000313" key="4">
    <source>
        <dbReference type="Proteomes" id="UP001432180"/>
    </source>
</evidence>
<dbReference type="PANTHER" id="PTHR34606:SF15">
    <property type="entry name" value="BON DOMAIN-CONTAINING PROTEIN"/>
    <property type="match status" value="1"/>
</dbReference>
<dbReference type="EMBL" id="CP121472">
    <property type="protein sequence ID" value="WPL17426.1"/>
    <property type="molecule type" value="Genomic_DNA"/>
</dbReference>
<dbReference type="PROSITE" id="PS50914">
    <property type="entry name" value="BON"/>
    <property type="match status" value="2"/>
</dbReference>
<keyword evidence="1" id="KW-0732">Signal</keyword>
<feature type="signal peptide" evidence="1">
    <location>
        <begin position="1"/>
        <end position="20"/>
    </location>
</feature>
<feature type="domain" description="BON" evidence="2">
    <location>
        <begin position="193"/>
        <end position="261"/>
    </location>
</feature>
<organism evidence="3 4">
    <name type="scientific">Thiorhodovibrio winogradskyi</name>
    <dbReference type="NCBI Taxonomy" id="77007"/>
    <lineage>
        <taxon>Bacteria</taxon>
        <taxon>Pseudomonadati</taxon>
        <taxon>Pseudomonadota</taxon>
        <taxon>Gammaproteobacteria</taxon>
        <taxon>Chromatiales</taxon>
        <taxon>Chromatiaceae</taxon>
        <taxon>Thiorhodovibrio</taxon>
    </lineage>
</organism>
<dbReference type="Gene3D" id="3.30.1340.30">
    <property type="match status" value="2"/>
</dbReference>
<accession>A0ABZ0SBK9</accession>
<dbReference type="PANTHER" id="PTHR34606">
    <property type="entry name" value="BON DOMAIN-CONTAINING PROTEIN"/>
    <property type="match status" value="1"/>
</dbReference>
<evidence type="ECO:0000259" key="2">
    <source>
        <dbReference type="PROSITE" id="PS50914"/>
    </source>
</evidence>
<feature type="domain" description="BON" evidence="2">
    <location>
        <begin position="106"/>
        <end position="174"/>
    </location>
</feature>
<dbReference type="Proteomes" id="UP001432180">
    <property type="component" value="Chromosome"/>
</dbReference>
<dbReference type="RefSeq" id="WP_328987936.1">
    <property type="nucleotide sequence ID" value="NZ_CP121472.1"/>
</dbReference>